<evidence type="ECO:0000313" key="1">
    <source>
        <dbReference type="EMBL" id="GII48553.1"/>
    </source>
</evidence>
<dbReference type="Proteomes" id="UP000644610">
    <property type="component" value="Unassembled WGS sequence"/>
</dbReference>
<reference evidence="1" key="1">
    <citation type="submission" date="2021-01" db="EMBL/GenBank/DDBJ databases">
        <title>Whole genome shotgun sequence of Planotetraspora silvatica NBRC 100141.</title>
        <authorList>
            <person name="Komaki H."/>
            <person name="Tamura T."/>
        </authorList>
    </citation>
    <scope>NUCLEOTIDE SEQUENCE</scope>
    <source>
        <strain evidence="1">NBRC 100141</strain>
    </source>
</reference>
<dbReference type="EMBL" id="BOOQ01000032">
    <property type="protein sequence ID" value="GII48553.1"/>
    <property type="molecule type" value="Genomic_DNA"/>
</dbReference>
<organism evidence="1 2">
    <name type="scientific">Planotetraspora silvatica</name>
    <dbReference type="NCBI Taxonomy" id="234614"/>
    <lineage>
        <taxon>Bacteria</taxon>
        <taxon>Bacillati</taxon>
        <taxon>Actinomycetota</taxon>
        <taxon>Actinomycetes</taxon>
        <taxon>Streptosporangiales</taxon>
        <taxon>Streptosporangiaceae</taxon>
        <taxon>Planotetraspora</taxon>
    </lineage>
</organism>
<gene>
    <name evidence="1" type="ORF">Psi02_49770</name>
</gene>
<evidence type="ECO:0000313" key="2">
    <source>
        <dbReference type="Proteomes" id="UP000644610"/>
    </source>
</evidence>
<sequence>MSSEGTVAVPPARDSAQATFDVLSPCRSARRTTGPVEAAWSHGGAEMLTPSTLRPGRPNIQLIKVISLQNGVRRQPHVNIHGVRVGIAS</sequence>
<protein>
    <submittedName>
        <fullName evidence="1">Uncharacterized protein</fullName>
    </submittedName>
</protein>
<keyword evidence="2" id="KW-1185">Reference proteome</keyword>
<proteinExistence type="predicted"/>
<name>A0A8J3UMC9_9ACTN</name>
<accession>A0A8J3UMC9</accession>
<comment type="caution">
    <text evidence="1">The sequence shown here is derived from an EMBL/GenBank/DDBJ whole genome shotgun (WGS) entry which is preliminary data.</text>
</comment>
<dbReference type="AlphaFoldDB" id="A0A8J3UMC9"/>